<feature type="domain" description="Apple" evidence="3">
    <location>
        <begin position="369"/>
        <end position="459"/>
    </location>
</feature>
<dbReference type="PANTHER" id="PTHR47327">
    <property type="entry name" value="FI18240P1-RELATED"/>
    <property type="match status" value="1"/>
</dbReference>
<proteinExistence type="predicted"/>
<feature type="domain" description="Apple" evidence="3">
    <location>
        <begin position="567"/>
        <end position="649"/>
    </location>
</feature>
<evidence type="ECO:0000313" key="6">
    <source>
        <dbReference type="Proteomes" id="UP001620626"/>
    </source>
</evidence>
<evidence type="ECO:0000259" key="4">
    <source>
        <dbReference type="PROSITE" id="PS51034"/>
    </source>
</evidence>
<feature type="region of interest" description="Disordered" evidence="1">
    <location>
        <begin position="849"/>
        <end position="911"/>
    </location>
</feature>
<feature type="compositionally biased region" description="Low complexity" evidence="1">
    <location>
        <begin position="21"/>
        <end position="34"/>
    </location>
</feature>
<feature type="transmembrane region" description="Helical" evidence="2">
    <location>
        <begin position="53"/>
        <end position="75"/>
    </location>
</feature>
<evidence type="ECO:0000256" key="2">
    <source>
        <dbReference type="SAM" id="Phobius"/>
    </source>
</evidence>
<dbReference type="AlphaFoldDB" id="A0ABD2L9C3"/>
<evidence type="ECO:0000259" key="3">
    <source>
        <dbReference type="PROSITE" id="PS50948"/>
    </source>
</evidence>
<dbReference type="PROSITE" id="PS51034">
    <property type="entry name" value="ZP_2"/>
    <property type="match status" value="1"/>
</dbReference>
<dbReference type="SUPFAM" id="SSF57414">
    <property type="entry name" value="Hairpin loop containing domain-like"/>
    <property type="match status" value="4"/>
</dbReference>
<feature type="compositionally biased region" description="Polar residues" evidence="1">
    <location>
        <begin position="747"/>
        <end position="778"/>
    </location>
</feature>
<dbReference type="FunFam" id="3.50.4.10:FF:000014">
    <property type="entry name" value="NOmpA Homolog (Drosophila nompA: no mechanoreceptor potential A)"/>
    <property type="match status" value="2"/>
</dbReference>
<accession>A0ABD2L9C3</accession>
<dbReference type="EMBL" id="JBICBT010000492">
    <property type="protein sequence ID" value="KAL3111753.1"/>
    <property type="molecule type" value="Genomic_DNA"/>
</dbReference>
<feature type="compositionally biased region" description="Polar residues" evidence="1">
    <location>
        <begin position="860"/>
        <end position="881"/>
    </location>
</feature>
<organism evidence="5 6">
    <name type="scientific">Heterodera trifolii</name>
    <dbReference type="NCBI Taxonomy" id="157864"/>
    <lineage>
        <taxon>Eukaryota</taxon>
        <taxon>Metazoa</taxon>
        <taxon>Ecdysozoa</taxon>
        <taxon>Nematoda</taxon>
        <taxon>Chromadorea</taxon>
        <taxon>Rhabditida</taxon>
        <taxon>Tylenchina</taxon>
        <taxon>Tylenchomorpha</taxon>
        <taxon>Tylenchoidea</taxon>
        <taxon>Heteroderidae</taxon>
        <taxon>Heteroderinae</taxon>
        <taxon>Heterodera</taxon>
    </lineage>
</organism>
<gene>
    <name evidence="5" type="ORF">niasHT_011040</name>
</gene>
<keyword evidence="6" id="KW-1185">Reference proteome</keyword>
<dbReference type="Pfam" id="PF00024">
    <property type="entry name" value="PAN_1"/>
    <property type="match status" value="4"/>
</dbReference>
<evidence type="ECO:0000256" key="1">
    <source>
        <dbReference type="SAM" id="MobiDB-lite"/>
    </source>
</evidence>
<dbReference type="Pfam" id="PF00100">
    <property type="entry name" value="Zona_pellucida"/>
    <property type="match status" value="1"/>
</dbReference>
<keyword evidence="2" id="KW-0812">Transmembrane</keyword>
<dbReference type="PANTHER" id="PTHR47327:SF4">
    <property type="entry name" value="APPLE DOMAIN-CONTAINING PROTEIN-RELATED"/>
    <property type="match status" value="1"/>
</dbReference>
<feature type="domain" description="Apple" evidence="3">
    <location>
        <begin position="273"/>
        <end position="362"/>
    </location>
</feature>
<feature type="compositionally biased region" description="Basic and acidic residues" evidence="1">
    <location>
        <begin position="678"/>
        <end position="688"/>
    </location>
</feature>
<dbReference type="Proteomes" id="UP001620626">
    <property type="component" value="Unassembled WGS sequence"/>
</dbReference>
<dbReference type="InterPro" id="IPR001507">
    <property type="entry name" value="ZP_dom"/>
</dbReference>
<dbReference type="SMART" id="SM00241">
    <property type="entry name" value="ZP"/>
    <property type="match status" value="1"/>
</dbReference>
<feature type="transmembrane region" description="Helical" evidence="2">
    <location>
        <begin position="1230"/>
        <end position="1255"/>
    </location>
</feature>
<feature type="compositionally biased region" description="Basic residues" evidence="1">
    <location>
        <begin position="892"/>
        <end position="904"/>
    </location>
</feature>
<reference evidence="5 6" key="1">
    <citation type="submission" date="2024-10" db="EMBL/GenBank/DDBJ databases">
        <authorList>
            <person name="Kim D."/>
        </authorList>
    </citation>
    <scope>NUCLEOTIDE SEQUENCE [LARGE SCALE GENOMIC DNA]</scope>
    <source>
        <strain evidence="5">BH-2024</strain>
    </source>
</reference>
<evidence type="ECO:0000313" key="5">
    <source>
        <dbReference type="EMBL" id="KAL3111753.1"/>
    </source>
</evidence>
<comment type="caution">
    <text evidence="5">The sequence shown here is derived from an EMBL/GenBank/DDBJ whole genome shotgun (WGS) entry which is preliminary data.</text>
</comment>
<feature type="domain" description="ZP" evidence="4">
    <location>
        <begin position="790"/>
        <end position="1133"/>
    </location>
</feature>
<dbReference type="SMART" id="SM00473">
    <property type="entry name" value="PAN_AP"/>
    <property type="match status" value="5"/>
</dbReference>
<dbReference type="InterPro" id="IPR055355">
    <property type="entry name" value="ZP-C"/>
</dbReference>
<sequence>MLSSEANQTEKRKPLSPFVWSNQSKSDRSNSSMRLSLSSWPFPHRRERHCFRLGLPSVRSLFPLFFLFLIIAISADQSIPLLSECPAGDSPVFLLHHNTSVASGTVPLRSAPVPGGFLECTELCSVANDCVGVRYTQLASGGGGQCQLVGPKSASEGAVAEFGEEMMTRTVTKNCVKSERICSSPFHFDVHEQKILVGFAREVVSADSVHRCLSACLNAFDTFGFECESVMYYPVDAECILNTEDRLDRPDLFVDEHEDTVIYLDNNCAGSQCYAPYVTQYVAVEGRQLSDELDHSFEGLELSECEELCTQRLSVTANDFNCKSFMYSNLTRSCVLSDERSRPLGRANLTEVPGWTYFEKKCFASPRTCRGVPSFTRVPQMLLVGFASFVMENVPSVTMCLDQCTNPPPETGQNFVCKSVMYYYNEQECILNAESRHSKPDLFIPEEDDFVVDYFDINCHLESEQCSAGEGARSPKIVRTLNAALPEGDGAIHVVETVQANVRECAQKCAAHSPDKCRSFNFDKSSGICNLLYLDGRGSLRPEPKGQVDLYDLHCLETSPEGQSMGCVDPEGAAFSRHLYSQWVGGELSKELHSVPLSKCLNLCAGAGQRCEGLNYNRRNGTCAVIGQLGTVPGAMQKSEQVDFYRNVCTLKEVQSEESSAANVPKSKALVSGTSEGKGAKEDKKVGLNERTNGALNKKPTIKTDGMRKGPTKGPIQTENGETEGTETERESKAFGVPSSPKDKDQPQASETKSVPESSGGNGFSVANNGPDPNQLPSPIQIPGSEVHTICNYEGISVQIKHSEPFSGVMFVKNKYDTCRVEVEAKDSVTLVLGLPANFGMKPITLTSPEGISHRRPKAHSQTAHSVDKNNGTSLEGTEQLESIPMEVEEKHRKKHKNRRQRRQSQRDCGLVDMDNGTYKTVVVVQTNNLGIPGLVTSMDQLYEISCNYSSMLGGKVTAAANLTLQGPQPSLIQPRGKIELGNPVLMQMMPMREVRSEDAAGKPSTTELREPLLQAKLGDILELRWELMAMDDELDFLVKDCYAEPGIVPPKGASAPKLAMEKLQLVQGGCPTPAVAQKLIPNPIKMLSSAVKVVHMQAFRFDSSPTVRLTCHLELCKGDCKAANCRMVDGTKESWGRKKRESAADEVTEFETRRFKVPRFAQATTSLTIVDPLRKVNEPVPIPFQAHSSLSKLSVNEIGISGANLTDLTSEPFAEENTDADSELCMHKWTLGGVLGTLMALIMVQAAVVAKYMAKRMLGRARK</sequence>
<dbReference type="InterPro" id="IPR052774">
    <property type="entry name" value="Celegans_DevNeuronal_Protein"/>
</dbReference>
<feature type="region of interest" description="Disordered" evidence="1">
    <location>
        <begin position="656"/>
        <end position="783"/>
    </location>
</feature>
<feature type="region of interest" description="Disordered" evidence="1">
    <location>
        <begin position="1"/>
        <end position="34"/>
    </location>
</feature>
<protein>
    <submittedName>
        <fullName evidence="5">Uncharacterized protein</fullName>
    </submittedName>
</protein>
<name>A0ABD2L9C3_9BILA</name>
<dbReference type="CDD" id="cd01099">
    <property type="entry name" value="PAN_AP_HGF"/>
    <property type="match status" value="4"/>
</dbReference>
<dbReference type="PROSITE" id="PS50948">
    <property type="entry name" value="PAN"/>
    <property type="match status" value="5"/>
</dbReference>
<keyword evidence="2" id="KW-1133">Transmembrane helix</keyword>
<feature type="domain" description="Apple" evidence="3">
    <location>
        <begin position="466"/>
        <end position="555"/>
    </location>
</feature>
<dbReference type="Gene3D" id="3.50.4.10">
    <property type="entry name" value="Hepatocyte Growth Factor"/>
    <property type="match status" value="4"/>
</dbReference>
<keyword evidence="2" id="KW-0472">Membrane</keyword>
<feature type="domain" description="Apple" evidence="3">
    <location>
        <begin position="182"/>
        <end position="268"/>
    </location>
</feature>
<dbReference type="InterPro" id="IPR003609">
    <property type="entry name" value="Pan_app"/>
</dbReference>